<dbReference type="SUPFAM" id="SSF53335">
    <property type="entry name" value="S-adenosyl-L-methionine-dependent methyltransferases"/>
    <property type="match status" value="1"/>
</dbReference>
<evidence type="ECO:0000256" key="1">
    <source>
        <dbReference type="ARBA" id="ARBA00010086"/>
    </source>
</evidence>
<organism evidence="7 8">
    <name type="scientific">Ditylenchus dipsaci</name>
    <dbReference type="NCBI Taxonomy" id="166011"/>
    <lineage>
        <taxon>Eukaryota</taxon>
        <taxon>Metazoa</taxon>
        <taxon>Ecdysozoa</taxon>
        <taxon>Nematoda</taxon>
        <taxon>Chromadorea</taxon>
        <taxon>Rhabditida</taxon>
        <taxon>Tylenchina</taxon>
        <taxon>Tylenchomorpha</taxon>
        <taxon>Sphaerularioidea</taxon>
        <taxon>Anguinidae</taxon>
        <taxon>Anguininae</taxon>
        <taxon>Ditylenchus</taxon>
    </lineage>
</organism>
<dbReference type="InterPro" id="IPR029063">
    <property type="entry name" value="SAM-dependent_MTases_sf"/>
</dbReference>
<dbReference type="GO" id="GO:0005634">
    <property type="term" value="C:nucleus"/>
    <property type="evidence" value="ECO:0007669"/>
    <property type="project" value="TreeGrafter"/>
</dbReference>
<accession>A0A915EHX1</accession>
<dbReference type="GO" id="GO:0035498">
    <property type="term" value="P:carnosine metabolic process"/>
    <property type="evidence" value="ECO:0007669"/>
    <property type="project" value="TreeGrafter"/>
</dbReference>
<feature type="compositionally biased region" description="Basic and acidic residues" evidence="6">
    <location>
        <begin position="12"/>
        <end position="26"/>
    </location>
</feature>
<dbReference type="InterPro" id="IPR012901">
    <property type="entry name" value="CARME"/>
</dbReference>
<dbReference type="SMART" id="SM01296">
    <property type="entry name" value="N2227"/>
    <property type="match status" value="1"/>
</dbReference>
<reference evidence="8" key="1">
    <citation type="submission" date="2022-11" db="UniProtKB">
        <authorList>
            <consortium name="WormBaseParasite"/>
        </authorList>
    </citation>
    <scope>IDENTIFICATION</scope>
</reference>
<dbReference type="GO" id="GO:0030735">
    <property type="term" value="F:carnosine N-methyltransferase activity"/>
    <property type="evidence" value="ECO:0007669"/>
    <property type="project" value="UniProtKB-EC"/>
</dbReference>
<evidence type="ECO:0000256" key="5">
    <source>
        <dbReference type="ARBA" id="ARBA00022691"/>
    </source>
</evidence>
<keyword evidence="4" id="KW-0808">Transferase</keyword>
<keyword evidence="3" id="KW-0489">Methyltransferase</keyword>
<dbReference type="EC" id="2.1.1.22" evidence="2"/>
<evidence type="ECO:0000313" key="8">
    <source>
        <dbReference type="WBParaSite" id="jg6078"/>
    </source>
</evidence>
<feature type="compositionally biased region" description="Polar residues" evidence="6">
    <location>
        <begin position="1"/>
        <end position="11"/>
    </location>
</feature>
<evidence type="ECO:0000313" key="7">
    <source>
        <dbReference type="Proteomes" id="UP000887574"/>
    </source>
</evidence>
<feature type="region of interest" description="Disordered" evidence="6">
    <location>
        <begin position="1"/>
        <end position="26"/>
    </location>
</feature>
<dbReference type="PANTHER" id="PTHR12303">
    <property type="entry name" value="CARNOSINE N-METHYLTRANSFERASE"/>
    <property type="match status" value="1"/>
</dbReference>
<name>A0A915EHX1_9BILA</name>
<proteinExistence type="inferred from homology"/>
<protein>
    <recommendedName>
        <fullName evidence="2">carnosine N-methyltransferase</fullName>
        <ecNumber evidence="2">2.1.1.22</ecNumber>
    </recommendedName>
</protein>
<evidence type="ECO:0000256" key="4">
    <source>
        <dbReference type="ARBA" id="ARBA00022679"/>
    </source>
</evidence>
<dbReference type="Proteomes" id="UP000887574">
    <property type="component" value="Unplaced"/>
</dbReference>
<dbReference type="GO" id="GO:0032259">
    <property type="term" value="P:methylation"/>
    <property type="evidence" value="ECO:0007669"/>
    <property type="project" value="UniProtKB-KW"/>
</dbReference>
<comment type="similarity">
    <text evidence="1">Belongs to the carnosine N-methyltransferase family.</text>
</comment>
<evidence type="ECO:0000256" key="6">
    <source>
        <dbReference type="SAM" id="MobiDB-lite"/>
    </source>
</evidence>
<dbReference type="Gene3D" id="3.40.50.150">
    <property type="entry name" value="Vaccinia Virus protein VP39"/>
    <property type="match status" value="1"/>
</dbReference>
<dbReference type="PANTHER" id="PTHR12303:SF6">
    <property type="entry name" value="CARNOSINE N-METHYLTRANSFERASE"/>
    <property type="match status" value="1"/>
</dbReference>
<dbReference type="GO" id="GO:0005829">
    <property type="term" value="C:cytosol"/>
    <property type="evidence" value="ECO:0007669"/>
    <property type="project" value="TreeGrafter"/>
</dbReference>
<dbReference type="AlphaFoldDB" id="A0A915EHX1"/>
<keyword evidence="7" id="KW-1185">Reference proteome</keyword>
<evidence type="ECO:0000256" key="2">
    <source>
        <dbReference type="ARBA" id="ARBA00012003"/>
    </source>
</evidence>
<keyword evidence="5" id="KW-0949">S-adenosyl-L-methionine</keyword>
<sequence>MSEFDSGSESCEVNKKNDSCSKNKSSEEKEVEAAEKVINALLYYKKYVLLKLKKKADSVNKLPMDDRLLLSFLPDHFKLVREATLQNQKLIEIIVNCGVNMLAETCAIRQAFEISQLRPSSEHYMSKVKSTLKQIVRDWAAEGMTERKTNYDKVLQVINKHFSSEDRHEINILVPGAGLGRLAWELLRDGFSVTGNEFSIFMLLTSNFILNTCHEVDEFTIYPYVMEFSNSWSYTDQLRPIKFPDVSTLLHSERKNVFSMCAGDFLQAYEKEGEKFDCVATVFFLDTAANPITYIRTIHRILKTGGIWVNFGPLTYHFEDSEEENSLELPFDELVRIIGELGFHINELEEKGINMPVEYVANASSMLKYTYECGFFKCTKL</sequence>
<evidence type="ECO:0000256" key="3">
    <source>
        <dbReference type="ARBA" id="ARBA00022603"/>
    </source>
</evidence>
<dbReference type="WBParaSite" id="jg6078">
    <property type="protein sequence ID" value="jg6078"/>
    <property type="gene ID" value="jg6078"/>
</dbReference>
<dbReference type="Pfam" id="PF07942">
    <property type="entry name" value="CARME"/>
    <property type="match status" value="1"/>
</dbReference>